<evidence type="ECO:0000259" key="2">
    <source>
        <dbReference type="Pfam" id="PF03724"/>
    </source>
</evidence>
<dbReference type="EMBL" id="JBEOZY010000016">
    <property type="protein sequence ID" value="MER6166385.1"/>
    <property type="molecule type" value="Genomic_DNA"/>
</dbReference>
<dbReference type="InterPro" id="IPR053147">
    <property type="entry name" value="Hsp_HslJ-like"/>
</dbReference>
<sequence>MTLSVVAVAALVPLAAACGTEKADGGGGSDSVGASTGAERITGVRWSIDSVTVGGATHRAPDTAHVRIDDRGEAAGSTGCNSFSARADLDGERVRLSDATFTEKACAQIPADFEKSLGRVLTTGSLTTRSEGGRLTLTTAGGDTVRLSGSEDAPLYGTKWTVDTPGHQGDKGRAHLTFDQEAKTVSGRLPCNQVNAGATVSDGRITLGTPSTTRMMCEGSLMAAEKRLLGLFGGRVDYRIDHETLTLTSEDGATVRAVADR</sequence>
<gene>
    <name evidence="3" type="ORF">ABT188_17755</name>
</gene>
<comment type="caution">
    <text evidence="3">The sequence shown here is derived from an EMBL/GenBank/DDBJ whole genome shotgun (WGS) entry which is preliminary data.</text>
</comment>
<dbReference type="Proteomes" id="UP001496720">
    <property type="component" value="Unassembled WGS sequence"/>
</dbReference>
<feature type="signal peptide" evidence="1">
    <location>
        <begin position="1"/>
        <end position="17"/>
    </location>
</feature>
<reference evidence="3 4" key="1">
    <citation type="submission" date="2024-06" db="EMBL/GenBank/DDBJ databases">
        <title>The Natural Products Discovery Center: Release of the First 8490 Sequenced Strains for Exploring Actinobacteria Biosynthetic Diversity.</title>
        <authorList>
            <person name="Kalkreuter E."/>
            <person name="Kautsar S.A."/>
            <person name="Yang D."/>
            <person name="Bader C.D."/>
            <person name="Teijaro C.N."/>
            <person name="Fluegel L."/>
            <person name="Davis C.M."/>
            <person name="Simpson J.R."/>
            <person name="Lauterbach L."/>
            <person name="Steele A.D."/>
            <person name="Gui C."/>
            <person name="Meng S."/>
            <person name="Li G."/>
            <person name="Viehrig K."/>
            <person name="Ye F."/>
            <person name="Su P."/>
            <person name="Kiefer A.F."/>
            <person name="Nichols A."/>
            <person name="Cepeda A.J."/>
            <person name="Yan W."/>
            <person name="Fan B."/>
            <person name="Jiang Y."/>
            <person name="Adhikari A."/>
            <person name="Zheng C.-J."/>
            <person name="Schuster L."/>
            <person name="Cowan T.M."/>
            <person name="Smanski M.J."/>
            <person name="Chevrette M.G."/>
            <person name="De Carvalho L.P.S."/>
            <person name="Shen B."/>
        </authorList>
    </citation>
    <scope>NUCLEOTIDE SEQUENCE [LARGE SCALE GENOMIC DNA]</scope>
    <source>
        <strain evidence="3 4">NPDC001615</strain>
    </source>
</reference>
<accession>A0ABV1SXF9</accession>
<dbReference type="Gene3D" id="2.40.128.270">
    <property type="match status" value="2"/>
</dbReference>
<protein>
    <submittedName>
        <fullName evidence="3">META domain-containing protein</fullName>
    </submittedName>
</protein>
<feature type="chain" id="PRO_5046828755" evidence="1">
    <location>
        <begin position="18"/>
        <end position="261"/>
    </location>
</feature>
<organism evidence="3 4">
    <name type="scientific">Streptomyces violaceorubidus</name>
    <dbReference type="NCBI Taxonomy" id="284042"/>
    <lineage>
        <taxon>Bacteria</taxon>
        <taxon>Bacillati</taxon>
        <taxon>Actinomycetota</taxon>
        <taxon>Actinomycetes</taxon>
        <taxon>Kitasatosporales</taxon>
        <taxon>Streptomycetaceae</taxon>
        <taxon>Streptomyces</taxon>
    </lineage>
</organism>
<dbReference type="InterPro" id="IPR038670">
    <property type="entry name" value="HslJ-like_sf"/>
</dbReference>
<keyword evidence="4" id="KW-1185">Reference proteome</keyword>
<evidence type="ECO:0000313" key="4">
    <source>
        <dbReference type="Proteomes" id="UP001496720"/>
    </source>
</evidence>
<evidence type="ECO:0000256" key="1">
    <source>
        <dbReference type="SAM" id="SignalP"/>
    </source>
</evidence>
<feature type="domain" description="DUF306" evidence="2">
    <location>
        <begin position="153"/>
        <end position="256"/>
    </location>
</feature>
<dbReference type="PANTHER" id="PTHR35535:SF2">
    <property type="entry name" value="DUF306 DOMAIN-CONTAINING PROTEIN"/>
    <property type="match status" value="1"/>
</dbReference>
<dbReference type="PANTHER" id="PTHR35535">
    <property type="entry name" value="HEAT SHOCK PROTEIN HSLJ"/>
    <property type="match status" value="1"/>
</dbReference>
<dbReference type="InterPro" id="IPR005184">
    <property type="entry name" value="DUF306_Meta_HslJ"/>
</dbReference>
<feature type="domain" description="DUF306" evidence="2">
    <location>
        <begin position="39"/>
        <end position="145"/>
    </location>
</feature>
<name>A0ABV1SXF9_9ACTN</name>
<proteinExistence type="predicted"/>
<keyword evidence="1" id="KW-0732">Signal</keyword>
<dbReference type="Pfam" id="PF03724">
    <property type="entry name" value="META"/>
    <property type="match status" value="2"/>
</dbReference>
<evidence type="ECO:0000313" key="3">
    <source>
        <dbReference type="EMBL" id="MER6166385.1"/>
    </source>
</evidence>